<dbReference type="EMBL" id="CP021748">
    <property type="protein sequence ID" value="ARX83846.1"/>
    <property type="molecule type" value="Genomic_DNA"/>
</dbReference>
<organism evidence="2 3">
    <name type="scientific">Streptomyces alboflavus</name>
    <dbReference type="NCBI Taxonomy" id="67267"/>
    <lineage>
        <taxon>Bacteria</taxon>
        <taxon>Bacillati</taxon>
        <taxon>Actinomycetota</taxon>
        <taxon>Actinomycetes</taxon>
        <taxon>Kitasatosporales</taxon>
        <taxon>Streptomycetaceae</taxon>
        <taxon>Streptomyces</taxon>
    </lineage>
</organism>
<reference evidence="2 3" key="1">
    <citation type="submission" date="2017-05" db="EMBL/GenBank/DDBJ databases">
        <title>Streptomyces alboflavus Genome sequencing and assembly.</title>
        <authorList>
            <person name="Wang Y."/>
            <person name="Du B."/>
            <person name="Ding Y."/>
            <person name="Liu H."/>
            <person name="Hou Q."/>
            <person name="Liu K."/>
            <person name="Wang C."/>
            <person name="Yao L."/>
        </authorList>
    </citation>
    <scope>NUCLEOTIDE SEQUENCE [LARGE SCALE GENOMIC DNA]</scope>
    <source>
        <strain evidence="2 3">MDJK44</strain>
    </source>
</reference>
<dbReference type="Gene3D" id="1.10.3300.10">
    <property type="entry name" value="Jann2411-like domain"/>
    <property type="match status" value="1"/>
</dbReference>
<accession>A0A1Z1WBL0</accession>
<dbReference type="SUPFAM" id="SSF160904">
    <property type="entry name" value="Jann2411-like"/>
    <property type="match status" value="1"/>
</dbReference>
<dbReference type="Pfam" id="PF11706">
    <property type="entry name" value="zf-CGNR"/>
    <property type="match status" value="1"/>
</dbReference>
<dbReference type="PANTHER" id="PTHR35525:SF3">
    <property type="entry name" value="BLL6575 PROTEIN"/>
    <property type="match status" value="1"/>
</dbReference>
<proteinExistence type="predicted"/>
<dbReference type="InterPro" id="IPR021005">
    <property type="entry name" value="Znf_CGNR"/>
</dbReference>
<protein>
    <recommendedName>
        <fullName evidence="1">Zinc finger CGNR domain-containing protein</fullName>
    </recommendedName>
</protein>
<gene>
    <name evidence="2" type="ORF">SMD44_03276</name>
</gene>
<keyword evidence="3" id="KW-1185">Reference proteome</keyword>
<dbReference type="Pfam" id="PF07336">
    <property type="entry name" value="ABATE"/>
    <property type="match status" value="1"/>
</dbReference>
<dbReference type="PANTHER" id="PTHR35525">
    <property type="entry name" value="BLL6575 PROTEIN"/>
    <property type="match status" value="1"/>
</dbReference>
<evidence type="ECO:0000313" key="2">
    <source>
        <dbReference type="EMBL" id="ARX83846.1"/>
    </source>
</evidence>
<feature type="domain" description="Zinc finger CGNR" evidence="1">
    <location>
        <begin position="161"/>
        <end position="202"/>
    </location>
</feature>
<dbReference type="Proteomes" id="UP000195880">
    <property type="component" value="Chromosome"/>
</dbReference>
<dbReference type="InterPro" id="IPR023286">
    <property type="entry name" value="ABATE_dom_sf"/>
</dbReference>
<dbReference type="InterPro" id="IPR010852">
    <property type="entry name" value="ABATE"/>
</dbReference>
<dbReference type="OrthoDB" id="123307at2"/>
<sequence>MVLGATPKSANSGSPAAYHSAFHELRFDAGRPCLDLVATAHPVERIGDVRRLRAWLAGAGLVPQGTPLPGADVTWLAAFRELRGQIAQLVRAELAGRPADAALARVNALAAAAPPAPRAVRHPDGTLTRALHGTPGRTALLAAVARDAVELLTDPVARSLLRQCAGDNCAIVYLDTSRGRRRRWCSSEVCGNRERVARHRRRAALARA</sequence>
<dbReference type="KEGG" id="salf:SMD44_03276"/>
<dbReference type="eggNOG" id="COG5516">
    <property type="taxonomic scope" value="Bacteria"/>
</dbReference>
<evidence type="ECO:0000313" key="3">
    <source>
        <dbReference type="Proteomes" id="UP000195880"/>
    </source>
</evidence>
<dbReference type="AlphaFoldDB" id="A0A1Z1WBL0"/>
<dbReference type="STRING" id="67267.GCA_000716675_01234"/>
<dbReference type="RefSeq" id="WP_051810598.1">
    <property type="nucleotide sequence ID" value="NZ_CP021748.1"/>
</dbReference>
<name>A0A1Z1WBL0_9ACTN</name>
<evidence type="ECO:0000259" key="1">
    <source>
        <dbReference type="Pfam" id="PF11706"/>
    </source>
</evidence>